<dbReference type="Gene3D" id="1.20.1740.10">
    <property type="entry name" value="Amino acid/polyamine transporter I"/>
    <property type="match status" value="1"/>
</dbReference>
<evidence type="ECO:0000256" key="3">
    <source>
        <dbReference type="ARBA" id="ARBA00022692"/>
    </source>
</evidence>
<feature type="transmembrane region" description="Helical" evidence="6">
    <location>
        <begin position="378"/>
        <end position="400"/>
    </location>
</feature>
<proteinExistence type="predicted"/>
<organism evidence="7 8">
    <name type="scientific">Lasallia pustulata</name>
    <dbReference type="NCBI Taxonomy" id="136370"/>
    <lineage>
        <taxon>Eukaryota</taxon>
        <taxon>Fungi</taxon>
        <taxon>Dikarya</taxon>
        <taxon>Ascomycota</taxon>
        <taxon>Pezizomycotina</taxon>
        <taxon>Lecanoromycetes</taxon>
        <taxon>OSLEUM clade</taxon>
        <taxon>Umbilicariomycetidae</taxon>
        <taxon>Umbilicariales</taxon>
        <taxon>Umbilicariaceae</taxon>
        <taxon>Lasallia</taxon>
    </lineage>
</organism>
<dbReference type="Pfam" id="PF13520">
    <property type="entry name" value="AA_permease_2"/>
    <property type="match status" value="1"/>
</dbReference>
<feature type="transmembrane region" description="Helical" evidence="6">
    <location>
        <begin position="241"/>
        <end position="262"/>
    </location>
</feature>
<evidence type="ECO:0000313" key="8">
    <source>
        <dbReference type="Proteomes" id="UP000192927"/>
    </source>
</evidence>
<dbReference type="PANTHER" id="PTHR45649:SF11">
    <property type="entry name" value="TRANSPORTER, PUTATIVE (EUROFUNG)-RELATED"/>
    <property type="match status" value="1"/>
</dbReference>
<reference evidence="8" key="1">
    <citation type="submission" date="2017-03" db="EMBL/GenBank/DDBJ databases">
        <authorList>
            <person name="Sharma R."/>
            <person name="Thines M."/>
        </authorList>
    </citation>
    <scope>NUCLEOTIDE SEQUENCE [LARGE SCALE GENOMIC DNA]</scope>
</reference>
<feature type="unsure residue" description="I or L" evidence="7">
    <location>
        <position position="492"/>
    </location>
</feature>
<dbReference type="InterPro" id="IPR002293">
    <property type="entry name" value="AA/rel_permease1"/>
</dbReference>
<feature type="transmembrane region" description="Helical" evidence="6">
    <location>
        <begin position="170"/>
        <end position="191"/>
    </location>
</feature>
<keyword evidence="2" id="KW-0813">Transport</keyword>
<dbReference type="GO" id="GO:0016020">
    <property type="term" value="C:membrane"/>
    <property type="evidence" value="ECO:0007669"/>
    <property type="project" value="UniProtKB-SubCell"/>
</dbReference>
<evidence type="ECO:0000256" key="5">
    <source>
        <dbReference type="ARBA" id="ARBA00023136"/>
    </source>
</evidence>
<feature type="transmembrane region" description="Helical" evidence="6">
    <location>
        <begin position="283"/>
        <end position="308"/>
    </location>
</feature>
<feature type="transmembrane region" description="Helical" evidence="6">
    <location>
        <begin position="450"/>
        <end position="471"/>
    </location>
</feature>
<keyword evidence="8" id="KW-1185">Reference proteome</keyword>
<dbReference type="PIRSF" id="PIRSF006060">
    <property type="entry name" value="AA_transporter"/>
    <property type="match status" value="1"/>
</dbReference>
<comment type="subcellular location">
    <subcellularLocation>
        <location evidence="1">Membrane</location>
        <topology evidence="1">Multi-pass membrane protein</topology>
    </subcellularLocation>
</comment>
<protein>
    <submittedName>
        <fullName evidence="7">Amino acid transporter</fullName>
    </submittedName>
</protein>
<feature type="transmembrane region" description="Helical" evidence="6">
    <location>
        <begin position="81"/>
        <end position="104"/>
    </location>
</feature>
<keyword evidence="4 6" id="KW-1133">Transmembrane helix</keyword>
<evidence type="ECO:0000256" key="2">
    <source>
        <dbReference type="ARBA" id="ARBA00022448"/>
    </source>
</evidence>
<evidence type="ECO:0000256" key="6">
    <source>
        <dbReference type="SAM" id="Phobius"/>
    </source>
</evidence>
<evidence type="ECO:0000256" key="4">
    <source>
        <dbReference type="ARBA" id="ARBA00022989"/>
    </source>
</evidence>
<dbReference type="Proteomes" id="UP000192927">
    <property type="component" value="Unassembled WGS sequence"/>
</dbReference>
<accession>A0A1W5CTT2</accession>
<dbReference type="EMBL" id="FWEW01000268">
    <property type="protein sequence ID" value="SLM34266.1"/>
    <property type="molecule type" value="Genomic_DNA"/>
</dbReference>
<name>A0A1W5CTT2_9LECA</name>
<dbReference type="AlphaFoldDB" id="A0A1W5CTT2"/>
<feature type="transmembrane region" description="Helical" evidence="6">
    <location>
        <begin position="125"/>
        <end position="158"/>
    </location>
</feature>
<dbReference type="GO" id="GO:0022857">
    <property type="term" value="F:transmembrane transporter activity"/>
    <property type="evidence" value="ECO:0007669"/>
    <property type="project" value="InterPro"/>
</dbReference>
<keyword evidence="3 6" id="KW-0812">Transmembrane</keyword>
<sequence>MEPQPENTSAGSASATPRTSIRDADDIELSTLGYRRQMPRQFSVFSLASLSFALTCPWAGAGSSMGISLTEASSAGTIWSIPMAALMTAILSAGMAELASAYPVAGAQYYWSFMVASPKRRPLAAYVNGWISVLGWWVDSAAVCNFISSMILSIVALWYPDYAIQHWQQWLVYVLLVWLVVAINVLGSRLIPAFNKMILGLACTSLTATSITLLICSRHHYPPPSFVFGDHKNSTGWSSDGFAFVLAVANAVWAFLGTDCGAHLCEEIPNPGRNVPKVIMYPIAMGLVAAAPFAMSCMAAITDVTAVLQTASGLPLIEIYYQGTGSRVGATILMALFTFCFFGCAVAVGTTSSRTLWAVSRDGALPFSNIWMRVSPRFLMPVNAMLLSATIISLYGLIFLGSTTAFSAMIGASIIFLQTSCIIPQAILLYRGREKVLPERYFNLGKYGTAFNATAVVWVVFLDVVYCMPVARPVTKANMNYVSVMAVGSVGLVFALWFATKRRTFVGPRVDVELMMRRREEALHVHVSQKGDLEQGSAKARVNAEVYGV</sequence>
<dbReference type="PANTHER" id="PTHR45649">
    <property type="entry name" value="AMINO-ACID PERMEASE BAT1"/>
    <property type="match status" value="1"/>
</dbReference>
<feature type="transmembrane region" description="Helical" evidence="6">
    <location>
        <begin position="477"/>
        <end position="499"/>
    </location>
</feature>
<evidence type="ECO:0000256" key="1">
    <source>
        <dbReference type="ARBA" id="ARBA00004141"/>
    </source>
</evidence>
<feature type="transmembrane region" description="Helical" evidence="6">
    <location>
        <begin position="406"/>
        <end position="430"/>
    </location>
</feature>
<keyword evidence="5 6" id="KW-0472">Membrane</keyword>
<feature type="transmembrane region" description="Helical" evidence="6">
    <location>
        <begin position="198"/>
        <end position="221"/>
    </location>
</feature>
<evidence type="ECO:0000313" key="7">
    <source>
        <dbReference type="EMBL" id="SLM34266.1"/>
    </source>
</evidence>
<feature type="transmembrane region" description="Helical" evidence="6">
    <location>
        <begin position="42"/>
        <end position="61"/>
    </location>
</feature>
<feature type="transmembrane region" description="Helical" evidence="6">
    <location>
        <begin position="328"/>
        <end position="348"/>
    </location>
</feature>